<keyword evidence="7" id="KW-0961">Cell wall biogenesis/degradation</keyword>
<dbReference type="GO" id="GO:0005886">
    <property type="term" value="C:plasma membrane"/>
    <property type="evidence" value="ECO:0007669"/>
    <property type="project" value="UniProtKB-SubCell"/>
</dbReference>
<feature type="transmembrane region" description="Helical" evidence="7">
    <location>
        <begin position="6"/>
        <end position="29"/>
    </location>
</feature>
<keyword evidence="11" id="KW-1185">Reference proteome</keyword>
<dbReference type="RefSeq" id="WP_090244369.1">
    <property type="nucleotide sequence ID" value="NZ_FNOU01000007.1"/>
</dbReference>
<keyword evidence="7 9" id="KW-0479">Metal-binding</keyword>
<dbReference type="GO" id="GO:0009252">
    <property type="term" value="P:peptidoglycan biosynthetic process"/>
    <property type="evidence" value="ECO:0007669"/>
    <property type="project" value="UniProtKB-UniRule"/>
</dbReference>
<comment type="catalytic activity">
    <reaction evidence="7">
        <text>UDP-N-acetyl-alpha-D-muramoyl-L-alanyl-gamma-D-glutamyl-meso-2,6-diaminopimeloyl-D-alanyl-D-alanine + di-trans,octa-cis-undecaprenyl phosphate = di-trans,octa-cis-undecaprenyl diphospho-N-acetyl-alpha-D-muramoyl-L-alanyl-D-glutamyl-meso-2,6-diaminopimeloyl-D-alanyl-D-alanine + UMP</text>
        <dbReference type="Rhea" id="RHEA:28386"/>
        <dbReference type="ChEBI" id="CHEBI:57865"/>
        <dbReference type="ChEBI" id="CHEBI:60392"/>
        <dbReference type="ChEBI" id="CHEBI:61386"/>
        <dbReference type="ChEBI" id="CHEBI:61387"/>
        <dbReference type="EC" id="2.7.8.13"/>
    </reaction>
</comment>
<dbReference type="HAMAP" id="MF_00038">
    <property type="entry name" value="MraY"/>
    <property type="match status" value="1"/>
</dbReference>
<evidence type="ECO:0000256" key="7">
    <source>
        <dbReference type="HAMAP-Rule" id="MF_00038"/>
    </source>
</evidence>
<feature type="binding site" evidence="9">
    <location>
        <position position="170"/>
    </location>
    <ligand>
        <name>Mg(2+)</name>
        <dbReference type="ChEBI" id="CHEBI:18420"/>
    </ligand>
</feature>
<dbReference type="UniPathway" id="UPA00219"/>
<dbReference type="STRING" id="1528.SAMN04488579_10733"/>
<evidence type="ECO:0000256" key="3">
    <source>
        <dbReference type="ARBA" id="ARBA00022679"/>
    </source>
</evidence>
<feature type="transmembrane region" description="Helical" evidence="7">
    <location>
        <begin position="251"/>
        <end position="274"/>
    </location>
</feature>
<evidence type="ECO:0000313" key="10">
    <source>
        <dbReference type="EMBL" id="SDX77197.1"/>
    </source>
</evidence>
<comment type="function">
    <text evidence="7">Catalyzes the initial step of the lipid cycle reactions in the biosynthesis of the cell wall peptidoglycan: transfers peptidoglycan precursor phospho-MurNAc-pentapeptide from UDP-MurNAc-pentapeptide onto the lipid carrier undecaprenyl phosphate, yielding undecaprenyl-pyrophosphoryl-MurNAc-pentapeptide, known as lipid I.</text>
</comment>
<evidence type="ECO:0000256" key="6">
    <source>
        <dbReference type="ARBA" id="ARBA00023136"/>
    </source>
</evidence>
<dbReference type="GO" id="GO:0046872">
    <property type="term" value="F:metal ion binding"/>
    <property type="evidence" value="ECO:0007669"/>
    <property type="project" value="UniProtKB-KW"/>
</dbReference>
<gene>
    <name evidence="7" type="primary">mraY</name>
    <name evidence="10" type="ORF">SAMN04488579_10733</name>
</gene>
<dbReference type="AlphaFoldDB" id="A0A1H3EF13"/>
<evidence type="ECO:0000256" key="4">
    <source>
        <dbReference type="ARBA" id="ARBA00022692"/>
    </source>
</evidence>
<dbReference type="NCBIfam" id="TIGR00445">
    <property type="entry name" value="mraY"/>
    <property type="match status" value="1"/>
</dbReference>
<feature type="transmembrane region" description="Helical" evidence="7">
    <location>
        <begin position="178"/>
        <end position="197"/>
    </location>
</feature>
<protein>
    <recommendedName>
        <fullName evidence="7 8">Phospho-N-acetylmuramoyl-pentapeptide-transferase</fullName>
        <ecNumber evidence="7 8">2.7.8.13</ecNumber>
    </recommendedName>
    <alternativeName>
        <fullName evidence="7">UDP-MurNAc-pentapeptide phosphotransferase</fullName>
    </alternativeName>
</protein>
<dbReference type="GO" id="GO:0071555">
    <property type="term" value="P:cell wall organization"/>
    <property type="evidence" value="ECO:0007669"/>
    <property type="project" value="UniProtKB-KW"/>
</dbReference>
<evidence type="ECO:0000256" key="1">
    <source>
        <dbReference type="ARBA" id="ARBA00004141"/>
    </source>
</evidence>
<dbReference type="OrthoDB" id="9805475at2"/>
<feature type="binding site" evidence="9">
    <location>
        <position position="230"/>
    </location>
    <ligand>
        <name>Mg(2+)</name>
        <dbReference type="ChEBI" id="CHEBI:18420"/>
    </ligand>
</feature>
<dbReference type="GO" id="GO:0051301">
    <property type="term" value="P:cell division"/>
    <property type="evidence" value="ECO:0007669"/>
    <property type="project" value="UniProtKB-KW"/>
</dbReference>
<keyword evidence="7" id="KW-0132">Cell division</keyword>
<name>A0A1H3EF13_EUBBA</name>
<accession>A0A1H3EF13</accession>
<organism evidence="10 11">
    <name type="scientific">Eubacterium barkeri</name>
    <name type="common">Clostridium barkeri</name>
    <dbReference type="NCBI Taxonomy" id="1528"/>
    <lineage>
        <taxon>Bacteria</taxon>
        <taxon>Bacillati</taxon>
        <taxon>Bacillota</taxon>
        <taxon>Clostridia</taxon>
        <taxon>Eubacteriales</taxon>
        <taxon>Eubacteriaceae</taxon>
        <taxon>Eubacterium</taxon>
    </lineage>
</organism>
<dbReference type="Pfam" id="PF00953">
    <property type="entry name" value="Glycos_transf_4"/>
    <property type="match status" value="1"/>
</dbReference>
<proteinExistence type="inferred from homology"/>
<reference evidence="11" key="1">
    <citation type="submission" date="2016-10" db="EMBL/GenBank/DDBJ databases">
        <authorList>
            <person name="Varghese N."/>
            <person name="Submissions S."/>
        </authorList>
    </citation>
    <scope>NUCLEOTIDE SEQUENCE [LARGE SCALE GENOMIC DNA]</scope>
    <source>
        <strain evidence="11">VPI 5359</strain>
    </source>
</reference>
<dbReference type="GO" id="GO:0008360">
    <property type="term" value="P:regulation of cell shape"/>
    <property type="evidence" value="ECO:0007669"/>
    <property type="project" value="UniProtKB-KW"/>
</dbReference>
<evidence type="ECO:0000256" key="5">
    <source>
        <dbReference type="ARBA" id="ARBA00022989"/>
    </source>
</evidence>
<dbReference type="InterPro" id="IPR018480">
    <property type="entry name" value="PNAcMuramoyl-5peptid_Trfase_CS"/>
</dbReference>
<dbReference type="PANTHER" id="PTHR22926:SF5">
    <property type="entry name" value="PHOSPHO-N-ACETYLMURAMOYL-PENTAPEPTIDE-TRANSFERASE HOMOLOG"/>
    <property type="match status" value="1"/>
</dbReference>
<dbReference type="PANTHER" id="PTHR22926">
    <property type="entry name" value="PHOSPHO-N-ACETYLMURAMOYL-PENTAPEPTIDE-TRANSFERASE"/>
    <property type="match status" value="1"/>
</dbReference>
<dbReference type="CDD" id="cd06852">
    <property type="entry name" value="GT_MraY"/>
    <property type="match status" value="1"/>
</dbReference>
<evidence type="ECO:0000256" key="9">
    <source>
        <dbReference type="PIRSR" id="PIRSR600715-1"/>
    </source>
</evidence>
<comment type="pathway">
    <text evidence="7">Cell wall biogenesis; peptidoglycan biosynthesis.</text>
</comment>
<dbReference type="EC" id="2.7.8.13" evidence="7 8"/>
<feature type="transmembrane region" description="Helical" evidence="7">
    <location>
        <begin position="226"/>
        <end position="245"/>
    </location>
</feature>
<dbReference type="Proteomes" id="UP000199652">
    <property type="component" value="Unassembled WGS sequence"/>
</dbReference>
<keyword evidence="7" id="KW-0133">Cell shape</keyword>
<comment type="similarity">
    <text evidence="2 7">Belongs to the glycosyltransferase 4 family. MraY subfamily.</text>
</comment>
<keyword evidence="7" id="KW-0131">Cell cycle</keyword>
<dbReference type="InterPro" id="IPR000715">
    <property type="entry name" value="Glycosyl_transferase_4"/>
</dbReference>
<keyword evidence="4 7" id="KW-0812">Transmembrane</keyword>
<evidence type="ECO:0000313" key="11">
    <source>
        <dbReference type="Proteomes" id="UP000199652"/>
    </source>
</evidence>
<comment type="subcellular location">
    <subcellularLocation>
        <location evidence="7">Cell membrane</location>
        <topology evidence="7">Multi-pass membrane protein</topology>
    </subcellularLocation>
    <subcellularLocation>
        <location evidence="1">Membrane</location>
        <topology evidence="1">Multi-pass membrane protein</topology>
    </subcellularLocation>
</comment>
<keyword evidence="6 7" id="KW-0472">Membrane</keyword>
<sequence>MGIEKLTIIAFLVSFLFVWIITPHFLPVLRRLHFGQAIREEGPKSHMKKSGTPTMGGIVIQGGVLFSMIVMMIATGAAVLFPVIVMLFFGLIGFVDDYIKVSKKHNLGLRAWQKLVLQFGGAALIAAYTGLNPDIGTALYLPIGGGMVDLGMWYYPFTFIAVVAVVNAVNLTDGLDGLASGVTAVSMTFFAIAAIGLNLLPPAMFSGALIGACLGFLRYNSNPADLFMGDTGSMALGGGVIAVAIMTQLQFFVLIAGFVFVMEALSVVIQVGYFKMSGGKRVFRMAPIHHHFELKGWSETRVVTVFWVAAALCVALAFLVYVA</sequence>
<feature type="transmembrane region" description="Helical" evidence="7">
    <location>
        <begin position="302"/>
        <end position="322"/>
    </location>
</feature>
<dbReference type="PROSITE" id="PS01348">
    <property type="entry name" value="MRAY_2"/>
    <property type="match status" value="1"/>
</dbReference>
<keyword evidence="7 9" id="KW-0460">Magnesium</keyword>
<feature type="transmembrane region" description="Helical" evidence="7">
    <location>
        <begin position="151"/>
        <end position="171"/>
    </location>
</feature>
<keyword evidence="7" id="KW-1003">Cell membrane</keyword>
<evidence type="ECO:0000256" key="8">
    <source>
        <dbReference type="NCBIfam" id="TIGR00445"/>
    </source>
</evidence>
<keyword evidence="5 7" id="KW-1133">Transmembrane helix</keyword>
<dbReference type="Pfam" id="PF10555">
    <property type="entry name" value="MraY_sig1"/>
    <property type="match status" value="1"/>
</dbReference>
<evidence type="ECO:0000256" key="2">
    <source>
        <dbReference type="ARBA" id="ARBA00005583"/>
    </source>
</evidence>
<keyword evidence="7" id="KW-0573">Peptidoglycan synthesis</keyword>
<keyword evidence="3 7" id="KW-0808">Transferase</keyword>
<feature type="transmembrane region" description="Helical" evidence="7">
    <location>
        <begin position="111"/>
        <end position="131"/>
    </location>
</feature>
<dbReference type="EMBL" id="FNOU01000007">
    <property type="protein sequence ID" value="SDX77197.1"/>
    <property type="molecule type" value="Genomic_DNA"/>
</dbReference>
<dbReference type="GO" id="GO:0051992">
    <property type="term" value="F:UDP-N-acetylmuramoyl-L-alanyl-D-glutamyl-meso-2,6-diaminopimelyl-D-alanyl-D-alanine:undecaprenyl-phosphate transferase activity"/>
    <property type="evidence" value="ECO:0007669"/>
    <property type="project" value="RHEA"/>
</dbReference>
<comment type="cofactor">
    <cofactor evidence="7 9">
        <name>Mg(2+)</name>
        <dbReference type="ChEBI" id="CHEBI:18420"/>
    </cofactor>
</comment>
<dbReference type="GO" id="GO:0008963">
    <property type="term" value="F:phospho-N-acetylmuramoyl-pentapeptide-transferase activity"/>
    <property type="evidence" value="ECO:0007669"/>
    <property type="project" value="UniProtKB-UniRule"/>
</dbReference>
<feature type="transmembrane region" description="Helical" evidence="7">
    <location>
        <begin position="79"/>
        <end position="99"/>
    </location>
</feature>
<dbReference type="InterPro" id="IPR003524">
    <property type="entry name" value="PNAcMuramoyl-5peptid_Trfase"/>
</dbReference>